<keyword evidence="12" id="KW-1038">Host endoplasmic reticulum</keyword>
<evidence type="ECO:0000313" key="19">
    <source>
        <dbReference type="Proteomes" id="UP000112299"/>
    </source>
</evidence>
<name>A0A0G2TU59_HCMV</name>
<reference evidence="19 20" key="1">
    <citation type="journal article" date="2015" name="J. Virol.">
        <title>High-throughput analysis of human cytomegalovirus genome diversity highlights the widespread occurrence of gene-disrupting mutations and pervasive recombination.</title>
        <authorList>
            <person name="Sijmons S."/>
            <person name="Thys K."/>
            <person name="Mbong Ngwese M."/>
            <person name="Van Damme E."/>
            <person name="Dvorak J."/>
            <person name="Van Loock M."/>
            <person name="Li G."/>
            <person name="Tachezy R."/>
            <person name="Busson L."/>
            <person name="Aerssens J."/>
            <person name="Van Ranst M."/>
            <person name="Maes P."/>
        </authorList>
    </citation>
    <scope>NUCLEOTIDE SEQUENCE [LARGE SCALE GENOMIC DNA]</scope>
    <source>
        <strain evidence="16">BE/39/2011</strain>
        <strain evidence="17">BE/48/2011</strain>
    </source>
</reference>
<keyword evidence="3" id="KW-0244">Early protein</keyword>
<dbReference type="Proteomes" id="UP000112299">
    <property type="component" value="Segment"/>
</dbReference>
<evidence type="ECO:0000313" key="18">
    <source>
        <dbReference type="EMBL" id="AMJ53167.1"/>
    </source>
</evidence>
<organismHost>
    <name type="scientific">Homo sapiens</name>
    <name type="common">Human</name>
    <dbReference type="NCBI Taxonomy" id="9606"/>
</organismHost>
<dbReference type="EMBL" id="KP745709">
    <property type="protein sequence ID" value="AKI20396.1"/>
    <property type="molecule type" value="Genomic_DNA"/>
</dbReference>
<dbReference type="Pfam" id="PF05963">
    <property type="entry name" value="Cytomega_US3"/>
    <property type="match status" value="1"/>
</dbReference>
<gene>
    <name evidence="16" type="primary">US2</name>
</gene>
<dbReference type="EMBL" id="KT726943">
    <property type="protein sequence ID" value="AMJ53167.1"/>
    <property type="molecule type" value="Genomic_DNA"/>
</dbReference>
<evidence type="ECO:0000313" key="17">
    <source>
        <dbReference type="EMBL" id="AKI20396.1"/>
    </source>
</evidence>
<evidence type="ECO:0000256" key="9">
    <source>
        <dbReference type="ARBA" id="ARBA00023136"/>
    </source>
</evidence>
<keyword evidence="10" id="KW-1015">Disulfide bond</keyword>
<evidence type="ECO:0000256" key="15">
    <source>
        <dbReference type="SAM" id="Phobius"/>
    </source>
</evidence>
<protein>
    <submittedName>
        <fullName evidence="16">Membrane glycoprotein US2</fullName>
    </submittedName>
</protein>
<evidence type="ECO:0000256" key="12">
    <source>
        <dbReference type="ARBA" id="ARBA00023184"/>
    </source>
</evidence>
<evidence type="ECO:0000256" key="3">
    <source>
        <dbReference type="ARBA" id="ARBA00022518"/>
    </source>
</evidence>
<proteinExistence type="inferred from homology"/>
<evidence type="ECO:0000313" key="16">
    <source>
        <dbReference type="EMBL" id="AKI16551.1"/>
    </source>
</evidence>
<evidence type="ECO:0000256" key="11">
    <source>
        <dbReference type="ARBA" id="ARBA00023180"/>
    </source>
</evidence>
<keyword evidence="5 15" id="KW-0812">Transmembrane</keyword>
<accession>A0A0G2TU59</accession>
<dbReference type="InterPro" id="IPR009237">
    <property type="entry name" value="Herpes_US2/US3"/>
</dbReference>
<evidence type="ECO:0000256" key="7">
    <source>
        <dbReference type="ARBA" id="ARBA00022870"/>
    </source>
</evidence>
<comment type="subcellular location">
    <subcellularLocation>
        <location evidence="1">Host endoplasmic reticulum membrane</location>
        <topology evidence="1">Single-pass type I membrane protein</topology>
    </subcellularLocation>
</comment>
<dbReference type="InterPro" id="IPR014756">
    <property type="entry name" value="Ig_E-set"/>
</dbReference>
<evidence type="ECO:0000256" key="8">
    <source>
        <dbReference type="ARBA" id="ARBA00022989"/>
    </source>
</evidence>
<organism evidence="16 19">
    <name type="scientific">Human cytomegalovirus</name>
    <name type="common">HHV-5</name>
    <name type="synonym">Human herpesvirus 5</name>
    <dbReference type="NCBI Taxonomy" id="10359"/>
    <lineage>
        <taxon>Viruses</taxon>
        <taxon>Duplodnaviria</taxon>
        <taxon>Heunggongvirae</taxon>
        <taxon>Peploviricota</taxon>
        <taxon>Herviviricetes</taxon>
        <taxon>Herpesvirales</taxon>
        <taxon>Orthoherpesviridae</taxon>
        <taxon>Betaherpesvirinae</taxon>
        <taxon>Cytomegalovirus</taxon>
        <taxon>Cytomegalovirus humanbeta5</taxon>
    </lineage>
</organism>
<keyword evidence="9 15" id="KW-0472">Membrane</keyword>
<dbReference type="GO" id="GO:0044167">
    <property type="term" value="C:host cell endoplasmic reticulum membrane"/>
    <property type="evidence" value="ECO:0007669"/>
    <property type="project" value="UniProtKB-SubCell"/>
</dbReference>
<dbReference type="EMBL" id="KP745686">
    <property type="protein sequence ID" value="AKI16551.1"/>
    <property type="molecule type" value="Genomic_DNA"/>
</dbReference>
<sequence>MNNLWKAWVGLWTSMGPLIRLPDGITKAGEDALRPWKSTAKYPWFEIEDNRCYIDNGKLFARGSIVGNMSRFVFDPKADYGGVGENLYVHADDVEFVPGESLKWNVRNLDVMPIFETLALRLVLQGDVIWLRCVPELRVDYTSSAYMWNMQYGMVRKSYTHVAWTIVFYSINITLLVLFIVYVTVDCNLSMMWMRFFVC</sequence>
<reference evidence="18" key="2">
    <citation type="journal article" date="2016" name="Virus Evol.">
        <title>Islands of linkage in an ocean of pervasive recombination reveals two-speed evolution of human cytomegalovirus genomes.</title>
        <authorList>
            <person name="Lassalle F."/>
            <person name="Depledge D.P."/>
            <person name="Reeves M.B."/>
            <person name="Brown A.C."/>
            <person name="Christiansen M.T."/>
            <person name="Tutill H.J."/>
            <person name="Williams R.J."/>
            <person name="Einer-Jensen K."/>
            <person name="Holdstock J."/>
            <person name="Atkinson C."/>
            <person name="Brown J.R."/>
            <person name="van Loenen F.B."/>
            <person name="Clark D.A."/>
            <person name="Griffiths P.D."/>
            <person name="Verjans G.M.G.M."/>
            <person name="Schutten M."/>
            <person name="Milne R.S.B."/>
            <person name="Balloux F."/>
            <person name="Breuer J."/>
        </authorList>
    </citation>
    <scope>NUCLEOTIDE SEQUENCE</scope>
    <source>
        <strain evidence="18">NL/Rot4/Nasal/2012</strain>
    </source>
</reference>
<evidence type="ECO:0000256" key="6">
    <source>
        <dbReference type="ARBA" id="ARBA00022729"/>
    </source>
</evidence>
<reference evidence="18" key="3">
    <citation type="submission" date="2017-01" db="EMBL/GenBank/DDBJ databases">
        <authorList>
            <person name="Mah S.A."/>
            <person name="Swanson W.J."/>
            <person name="Moy G.W."/>
            <person name="Vacquier V.D."/>
        </authorList>
    </citation>
    <scope>NUCLEOTIDE SEQUENCE</scope>
    <source>
        <strain evidence="18">NL/Rot4/Nasal/2012</strain>
    </source>
</reference>
<evidence type="ECO:0000256" key="13">
    <source>
        <dbReference type="ARBA" id="ARBA00023280"/>
    </source>
</evidence>
<evidence type="ECO:0000256" key="4">
    <source>
        <dbReference type="ARBA" id="ARBA00022581"/>
    </source>
</evidence>
<evidence type="ECO:0000313" key="20">
    <source>
        <dbReference type="Proteomes" id="UP000164529"/>
    </source>
</evidence>
<evidence type="ECO:0000256" key="5">
    <source>
        <dbReference type="ARBA" id="ARBA00022692"/>
    </source>
</evidence>
<keyword evidence="4" id="KW-0945">Host-virus interaction</keyword>
<dbReference type="SUPFAM" id="SSF81296">
    <property type="entry name" value="E set domains"/>
    <property type="match status" value="1"/>
</dbReference>
<keyword evidence="7" id="KW-1043">Host membrane</keyword>
<dbReference type="Gene3D" id="2.60.40.1200">
    <property type="match status" value="1"/>
</dbReference>
<keyword evidence="13" id="KW-0899">Viral immunoevasion</keyword>
<evidence type="ECO:0000256" key="1">
    <source>
        <dbReference type="ARBA" id="ARBA00004482"/>
    </source>
</evidence>
<evidence type="ECO:0000256" key="2">
    <source>
        <dbReference type="ARBA" id="ARBA00010287"/>
    </source>
</evidence>
<keyword evidence="14" id="KW-0393">Immunoglobulin domain</keyword>
<feature type="transmembrane region" description="Helical" evidence="15">
    <location>
        <begin position="162"/>
        <end position="185"/>
    </location>
</feature>
<keyword evidence="6" id="KW-0732">Signal</keyword>
<evidence type="ECO:0000256" key="14">
    <source>
        <dbReference type="ARBA" id="ARBA00023319"/>
    </source>
</evidence>
<evidence type="ECO:0000256" key="10">
    <source>
        <dbReference type="ARBA" id="ARBA00023157"/>
    </source>
</evidence>
<comment type="similarity">
    <text evidence="2">Belongs to the cytomegalovirus US2 family.</text>
</comment>
<dbReference type="Proteomes" id="UP000164529">
    <property type="component" value="Segment"/>
</dbReference>
<keyword evidence="11" id="KW-0325">Glycoprotein</keyword>
<keyword evidence="8 15" id="KW-1133">Transmembrane helix</keyword>